<keyword evidence="2" id="KW-0479">Metal-binding</keyword>
<keyword evidence="11" id="KW-1185">Reference proteome</keyword>
<dbReference type="SUPFAM" id="SSF81901">
    <property type="entry name" value="HCP-like"/>
    <property type="match status" value="1"/>
</dbReference>
<dbReference type="Gene3D" id="1.25.40.10">
    <property type="entry name" value="Tetratricopeptide repeat domain"/>
    <property type="match status" value="1"/>
</dbReference>
<dbReference type="InterPro" id="IPR005123">
    <property type="entry name" value="Oxoglu/Fe-dep_dioxygenase_dom"/>
</dbReference>
<evidence type="ECO:0000259" key="9">
    <source>
        <dbReference type="PROSITE" id="PS51471"/>
    </source>
</evidence>
<keyword evidence="3" id="KW-0256">Endoplasmic reticulum</keyword>
<organism evidence="10 11">
    <name type="scientific">Lysobacter yangpyeongensis</name>
    <dbReference type="NCBI Taxonomy" id="346182"/>
    <lineage>
        <taxon>Bacteria</taxon>
        <taxon>Pseudomonadati</taxon>
        <taxon>Pseudomonadota</taxon>
        <taxon>Gammaproteobacteria</taxon>
        <taxon>Lysobacterales</taxon>
        <taxon>Lysobacteraceae</taxon>
        <taxon>Lysobacter</taxon>
    </lineage>
</organism>
<dbReference type="InterPro" id="IPR006597">
    <property type="entry name" value="Sel1-like"/>
</dbReference>
<gene>
    <name evidence="10" type="ORF">ACFPN1_01290</name>
</gene>
<evidence type="ECO:0000256" key="7">
    <source>
        <dbReference type="ARBA" id="ARBA00023004"/>
    </source>
</evidence>
<dbReference type="SMART" id="SM00671">
    <property type="entry name" value="SEL1"/>
    <property type="match status" value="1"/>
</dbReference>
<dbReference type="Pfam" id="PF13640">
    <property type="entry name" value="2OG-FeII_Oxy_3"/>
    <property type="match status" value="1"/>
</dbReference>
<proteinExistence type="predicted"/>
<evidence type="ECO:0000256" key="5">
    <source>
        <dbReference type="ARBA" id="ARBA00022964"/>
    </source>
</evidence>
<sequence>MSTPDPALEQLRSAAAEPSPQTWFQLAQGLVARQAMEEAHDWHRRAADAGFAPAQIELARMQLHGVGTERNVEEAVAWLLRAEATGHPVAAYMLALVSVGGVAAPHDARINQRVMQALNAGMAPALRAAAIHFGRKANAQDQQRCLQLLDHAAQRGDWVAALLLSERLARGEGCAADRDAAGRLRARLEAGGIAPLPALSVEDIATRSTAGTLLLEDGLQAPLARAVSERPRVAVIDGLLSADECRLLIAAARPMLHRSLAIDERTGEASAMQIRTSSDASFDPLVEDLSLRLVQQRMASAAGMELVQAEHLVVLAYEPGQEYRPHRDYRSPESLRDDVPEAGNRARTICVYLNEPEAGGETAFPVSGVTVEPQAGRAVVFDNLLADGSPDVDSLHAGLPVQHGEKWLATLWLRERGYRAY</sequence>
<evidence type="ECO:0000256" key="4">
    <source>
        <dbReference type="ARBA" id="ARBA00022896"/>
    </source>
</evidence>
<dbReference type="SMART" id="SM00702">
    <property type="entry name" value="P4Hc"/>
    <property type="match status" value="1"/>
</dbReference>
<evidence type="ECO:0000256" key="3">
    <source>
        <dbReference type="ARBA" id="ARBA00022824"/>
    </source>
</evidence>
<dbReference type="PANTHER" id="PTHR10869">
    <property type="entry name" value="PROLYL 4-HYDROXYLASE ALPHA SUBUNIT"/>
    <property type="match status" value="1"/>
</dbReference>
<evidence type="ECO:0000256" key="6">
    <source>
        <dbReference type="ARBA" id="ARBA00023002"/>
    </source>
</evidence>
<reference evidence="11" key="1">
    <citation type="journal article" date="2019" name="Int. J. Syst. Evol. Microbiol.">
        <title>The Global Catalogue of Microorganisms (GCM) 10K type strain sequencing project: providing services to taxonomists for standard genome sequencing and annotation.</title>
        <authorList>
            <consortium name="The Broad Institute Genomics Platform"/>
            <consortium name="The Broad Institute Genome Sequencing Center for Infectious Disease"/>
            <person name="Wu L."/>
            <person name="Ma J."/>
        </authorList>
    </citation>
    <scope>NUCLEOTIDE SEQUENCE [LARGE SCALE GENOMIC DNA]</scope>
    <source>
        <strain evidence="11">KACC 11407</strain>
    </source>
</reference>
<dbReference type="PROSITE" id="PS51471">
    <property type="entry name" value="FE2OG_OXY"/>
    <property type="match status" value="1"/>
</dbReference>
<accession>A0ABW0SI32</accession>
<dbReference type="InterPro" id="IPR045054">
    <property type="entry name" value="P4HA-like"/>
</dbReference>
<keyword evidence="7" id="KW-0408">Iron</keyword>
<evidence type="ECO:0000313" key="11">
    <source>
        <dbReference type="Proteomes" id="UP001596036"/>
    </source>
</evidence>
<dbReference type="InterPro" id="IPR011990">
    <property type="entry name" value="TPR-like_helical_dom_sf"/>
</dbReference>
<dbReference type="EMBL" id="JBHSNM010000001">
    <property type="protein sequence ID" value="MFC5568697.1"/>
    <property type="molecule type" value="Genomic_DNA"/>
</dbReference>
<keyword evidence="5" id="KW-0223">Dioxygenase</keyword>
<dbReference type="InterPro" id="IPR006620">
    <property type="entry name" value="Pro_4_hyd_alph"/>
</dbReference>
<name>A0ABW0SI32_9GAMM</name>
<evidence type="ECO:0000256" key="8">
    <source>
        <dbReference type="ARBA" id="ARBA00023180"/>
    </source>
</evidence>
<dbReference type="Proteomes" id="UP001596036">
    <property type="component" value="Unassembled WGS sequence"/>
</dbReference>
<comment type="caution">
    <text evidence="10">The sequence shown here is derived from an EMBL/GenBank/DDBJ whole genome shotgun (WGS) entry which is preliminary data.</text>
</comment>
<comment type="cofactor">
    <cofactor evidence="1">
        <name>L-ascorbate</name>
        <dbReference type="ChEBI" id="CHEBI:38290"/>
    </cofactor>
</comment>
<keyword evidence="8" id="KW-0325">Glycoprotein</keyword>
<protein>
    <submittedName>
        <fullName evidence="10">2OG-Fe(II) oxygenase</fullName>
    </submittedName>
</protein>
<keyword evidence="6" id="KW-0560">Oxidoreductase</keyword>
<feature type="domain" description="Fe2OG dioxygenase" evidence="9">
    <location>
        <begin position="308"/>
        <end position="415"/>
    </location>
</feature>
<evidence type="ECO:0000256" key="1">
    <source>
        <dbReference type="ARBA" id="ARBA00001961"/>
    </source>
</evidence>
<dbReference type="InterPro" id="IPR044862">
    <property type="entry name" value="Pro_4_hyd_alph_FE2OG_OXY"/>
</dbReference>
<dbReference type="RefSeq" id="WP_386752316.1">
    <property type="nucleotide sequence ID" value="NZ_JBHSNM010000001.1"/>
</dbReference>
<keyword evidence="4" id="KW-0847">Vitamin C</keyword>
<evidence type="ECO:0000313" key="10">
    <source>
        <dbReference type="EMBL" id="MFC5568697.1"/>
    </source>
</evidence>
<dbReference type="PANTHER" id="PTHR10869:SF246">
    <property type="entry name" value="TRANSMEMBRANE PROLYL 4-HYDROXYLASE"/>
    <property type="match status" value="1"/>
</dbReference>
<evidence type="ECO:0000256" key="2">
    <source>
        <dbReference type="ARBA" id="ARBA00022723"/>
    </source>
</evidence>
<dbReference type="Gene3D" id="2.60.120.620">
    <property type="entry name" value="q2cbj1_9rhob like domain"/>
    <property type="match status" value="1"/>
</dbReference>